<dbReference type="EMBL" id="JAUEPS010000002">
    <property type="protein sequence ID" value="KAK0468000.1"/>
    <property type="molecule type" value="Genomic_DNA"/>
</dbReference>
<reference evidence="1" key="1">
    <citation type="submission" date="2023-06" db="EMBL/GenBank/DDBJ databases">
        <authorList>
            <consortium name="Lawrence Berkeley National Laboratory"/>
            <person name="Ahrendt S."/>
            <person name="Sahu N."/>
            <person name="Indic B."/>
            <person name="Wong-Bajracharya J."/>
            <person name="Merenyi Z."/>
            <person name="Ke H.-M."/>
            <person name="Monk M."/>
            <person name="Kocsube S."/>
            <person name="Drula E."/>
            <person name="Lipzen A."/>
            <person name="Balint B."/>
            <person name="Henrissat B."/>
            <person name="Andreopoulos B."/>
            <person name="Martin F.M."/>
            <person name="Harder C.B."/>
            <person name="Rigling D."/>
            <person name="Ford K.L."/>
            <person name="Foster G.D."/>
            <person name="Pangilinan J."/>
            <person name="Papanicolaou A."/>
            <person name="Barry K."/>
            <person name="LaButti K."/>
            <person name="Viragh M."/>
            <person name="Koriabine M."/>
            <person name="Yan M."/>
            <person name="Riley R."/>
            <person name="Champramary S."/>
            <person name="Plett K.L."/>
            <person name="Tsai I.J."/>
            <person name="Slot J."/>
            <person name="Sipos G."/>
            <person name="Plett J."/>
            <person name="Nagy L.G."/>
            <person name="Grigoriev I.V."/>
        </authorList>
    </citation>
    <scope>NUCLEOTIDE SEQUENCE</scope>
    <source>
        <strain evidence="1">CCBAS 213</strain>
    </source>
</reference>
<proteinExistence type="predicted"/>
<name>A0AA39U6K7_ARMTA</name>
<accession>A0AA39U6K7</accession>
<sequence>MSGESLGTSHMWLRRRDGNAMMADIISFLYEVTQGNNLAVDGPPVLNPTKGVTGKKAPEGLDYQPAENNLERVRLAAFQLVILVENIEMDQRCDIHRSKACSTGVFYKTSATLRPRWWKDTSNVQILASGNAPFLATLPAGAPKMQLTRSLRRIS</sequence>
<gene>
    <name evidence="1" type="ORF">EV420DRAFT_1473780</name>
</gene>
<evidence type="ECO:0000313" key="2">
    <source>
        <dbReference type="Proteomes" id="UP001175211"/>
    </source>
</evidence>
<dbReference type="GeneID" id="85352717"/>
<protein>
    <submittedName>
        <fullName evidence="1">Uncharacterized protein</fullName>
    </submittedName>
</protein>
<dbReference type="RefSeq" id="XP_060338275.1">
    <property type="nucleotide sequence ID" value="XM_060469169.1"/>
</dbReference>
<keyword evidence="2" id="KW-1185">Reference proteome</keyword>
<organism evidence="1 2">
    <name type="scientific">Armillaria tabescens</name>
    <name type="common">Ringless honey mushroom</name>
    <name type="synonym">Agaricus tabescens</name>
    <dbReference type="NCBI Taxonomy" id="1929756"/>
    <lineage>
        <taxon>Eukaryota</taxon>
        <taxon>Fungi</taxon>
        <taxon>Dikarya</taxon>
        <taxon>Basidiomycota</taxon>
        <taxon>Agaricomycotina</taxon>
        <taxon>Agaricomycetes</taxon>
        <taxon>Agaricomycetidae</taxon>
        <taxon>Agaricales</taxon>
        <taxon>Marasmiineae</taxon>
        <taxon>Physalacriaceae</taxon>
        <taxon>Desarmillaria</taxon>
    </lineage>
</organism>
<dbReference type="AlphaFoldDB" id="A0AA39U6K7"/>
<comment type="caution">
    <text evidence="1">The sequence shown here is derived from an EMBL/GenBank/DDBJ whole genome shotgun (WGS) entry which is preliminary data.</text>
</comment>
<evidence type="ECO:0000313" key="1">
    <source>
        <dbReference type="EMBL" id="KAK0468000.1"/>
    </source>
</evidence>
<dbReference type="Proteomes" id="UP001175211">
    <property type="component" value="Unassembled WGS sequence"/>
</dbReference>